<accession>A0A7C8I9W4</accession>
<keyword evidence="1" id="KW-0812">Transmembrane</keyword>
<protein>
    <submittedName>
        <fullName evidence="2">Uncharacterized protein</fullName>
    </submittedName>
</protein>
<evidence type="ECO:0000313" key="2">
    <source>
        <dbReference type="EMBL" id="KAF2872946.1"/>
    </source>
</evidence>
<comment type="caution">
    <text evidence="2">The sequence shown here is derived from an EMBL/GenBank/DDBJ whole genome shotgun (WGS) entry which is preliminary data.</text>
</comment>
<evidence type="ECO:0000313" key="3">
    <source>
        <dbReference type="Proteomes" id="UP000481861"/>
    </source>
</evidence>
<reference evidence="2 3" key="1">
    <citation type="submission" date="2020-01" db="EMBL/GenBank/DDBJ databases">
        <authorList>
            <consortium name="DOE Joint Genome Institute"/>
            <person name="Haridas S."/>
            <person name="Albert R."/>
            <person name="Binder M."/>
            <person name="Bloem J."/>
            <person name="Labutti K."/>
            <person name="Salamov A."/>
            <person name="Andreopoulos B."/>
            <person name="Baker S.E."/>
            <person name="Barry K."/>
            <person name="Bills G."/>
            <person name="Bluhm B.H."/>
            <person name="Cannon C."/>
            <person name="Castanera R."/>
            <person name="Culley D.E."/>
            <person name="Daum C."/>
            <person name="Ezra D."/>
            <person name="Gonzalez J.B."/>
            <person name="Henrissat B."/>
            <person name="Kuo A."/>
            <person name="Liang C."/>
            <person name="Lipzen A."/>
            <person name="Lutzoni F."/>
            <person name="Magnuson J."/>
            <person name="Mondo S."/>
            <person name="Nolan M."/>
            <person name="Ohm R."/>
            <person name="Pangilinan J."/>
            <person name="Park H.-J.H."/>
            <person name="Ramirez L."/>
            <person name="Alfaro M."/>
            <person name="Sun H."/>
            <person name="Tritt A."/>
            <person name="Yoshinaga Y."/>
            <person name="Zwiers L.-H.L."/>
            <person name="Turgeon B.G."/>
            <person name="Goodwin S.B."/>
            <person name="Spatafora J.W."/>
            <person name="Crous P.W."/>
            <person name="Grigoriev I.V."/>
        </authorList>
    </citation>
    <scope>NUCLEOTIDE SEQUENCE [LARGE SCALE GENOMIC DNA]</scope>
    <source>
        <strain evidence="2 3">CBS 611.86</strain>
    </source>
</reference>
<dbReference type="AlphaFoldDB" id="A0A7C8I9W4"/>
<gene>
    <name evidence="2" type="ORF">BDV95DRAFT_568376</name>
</gene>
<evidence type="ECO:0000256" key="1">
    <source>
        <dbReference type="SAM" id="Phobius"/>
    </source>
</evidence>
<dbReference type="EMBL" id="JAADJZ010000008">
    <property type="protein sequence ID" value="KAF2872946.1"/>
    <property type="molecule type" value="Genomic_DNA"/>
</dbReference>
<name>A0A7C8I9W4_9PLEO</name>
<keyword evidence="1" id="KW-1133">Transmembrane helix</keyword>
<feature type="transmembrane region" description="Helical" evidence="1">
    <location>
        <begin position="32"/>
        <end position="53"/>
    </location>
</feature>
<keyword evidence="3" id="KW-1185">Reference proteome</keyword>
<dbReference type="Proteomes" id="UP000481861">
    <property type="component" value="Unassembled WGS sequence"/>
</dbReference>
<feature type="transmembrane region" description="Helical" evidence="1">
    <location>
        <begin position="6"/>
        <end position="25"/>
    </location>
</feature>
<organism evidence="2 3">
    <name type="scientific">Massariosphaeria phaeospora</name>
    <dbReference type="NCBI Taxonomy" id="100035"/>
    <lineage>
        <taxon>Eukaryota</taxon>
        <taxon>Fungi</taxon>
        <taxon>Dikarya</taxon>
        <taxon>Ascomycota</taxon>
        <taxon>Pezizomycotina</taxon>
        <taxon>Dothideomycetes</taxon>
        <taxon>Pleosporomycetidae</taxon>
        <taxon>Pleosporales</taxon>
        <taxon>Pleosporales incertae sedis</taxon>
        <taxon>Massariosphaeria</taxon>
    </lineage>
</organism>
<proteinExistence type="predicted"/>
<sequence length="80" mass="9184">MVYYRYMYVSNVLFLIGTLRVFSLVSCPTSDISLPLMALWVMRLFMAVFTFWFCHLPARSLQCSAGFRALLSPPLAVCYS</sequence>
<keyword evidence="1" id="KW-0472">Membrane</keyword>